<accession>A0A1G6I343</accession>
<dbReference type="Proteomes" id="UP000199034">
    <property type="component" value="Unassembled WGS sequence"/>
</dbReference>
<dbReference type="STRING" id="1045774.SAMN05421872_10117"/>
<evidence type="ECO:0000313" key="5">
    <source>
        <dbReference type="Proteomes" id="UP000199034"/>
    </source>
</evidence>
<protein>
    <submittedName>
        <fullName evidence="4">LytR cell envelope-related transcriptional attenuator</fullName>
    </submittedName>
</protein>
<feature type="region of interest" description="Disordered" evidence="1">
    <location>
        <begin position="36"/>
        <end position="72"/>
    </location>
</feature>
<feature type="domain" description="LytR/CpsA/Psr regulator C-terminal" evidence="3">
    <location>
        <begin position="76"/>
        <end position="159"/>
    </location>
</feature>
<dbReference type="RefSeq" id="WP_090849520.1">
    <property type="nucleotide sequence ID" value="NZ_FMZM01000001.1"/>
</dbReference>
<dbReference type="Pfam" id="PF13399">
    <property type="entry name" value="LytR_C"/>
    <property type="match status" value="1"/>
</dbReference>
<dbReference type="AlphaFoldDB" id="A0A1G6I343"/>
<keyword evidence="2" id="KW-0812">Transmembrane</keyword>
<sequence>MRQRGLLFPSPVVMLSIIAVAMAAIAFVATRGGEPTEREITPVAEPSSSAAPSPTASAPTTSAPAKPRKPAVKRGDVYVEVYNNSGISGLAGRVADRATTVGWSVVGSDNWYGTIPTSTVYFPKRLERAAKLLARDLGVKRTQPAVSGMREDRLTLVLTGELD</sequence>
<dbReference type="EMBL" id="FMZM01000001">
    <property type="protein sequence ID" value="SDC00156.1"/>
    <property type="molecule type" value="Genomic_DNA"/>
</dbReference>
<evidence type="ECO:0000259" key="3">
    <source>
        <dbReference type="Pfam" id="PF13399"/>
    </source>
</evidence>
<keyword evidence="2" id="KW-1133">Transmembrane helix</keyword>
<dbReference type="OrthoDB" id="4350621at2"/>
<reference evidence="4 5" key="1">
    <citation type="submission" date="2016-10" db="EMBL/GenBank/DDBJ databases">
        <authorList>
            <person name="de Groot N.N."/>
        </authorList>
    </citation>
    <scope>NUCLEOTIDE SEQUENCE [LARGE SCALE GENOMIC DNA]</scope>
    <source>
        <strain evidence="4 5">CGMCC 4.6858</strain>
    </source>
</reference>
<evidence type="ECO:0000256" key="2">
    <source>
        <dbReference type="SAM" id="Phobius"/>
    </source>
</evidence>
<organism evidence="4 5">
    <name type="scientific">Nocardioides lianchengensis</name>
    <dbReference type="NCBI Taxonomy" id="1045774"/>
    <lineage>
        <taxon>Bacteria</taxon>
        <taxon>Bacillati</taxon>
        <taxon>Actinomycetota</taxon>
        <taxon>Actinomycetes</taxon>
        <taxon>Propionibacteriales</taxon>
        <taxon>Nocardioidaceae</taxon>
        <taxon>Nocardioides</taxon>
    </lineage>
</organism>
<keyword evidence="5" id="KW-1185">Reference proteome</keyword>
<dbReference type="InterPro" id="IPR027381">
    <property type="entry name" value="LytR/CpsA/Psr_C"/>
</dbReference>
<evidence type="ECO:0000313" key="4">
    <source>
        <dbReference type="EMBL" id="SDC00156.1"/>
    </source>
</evidence>
<feature type="transmembrane region" description="Helical" evidence="2">
    <location>
        <begin position="6"/>
        <end position="29"/>
    </location>
</feature>
<evidence type="ECO:0000256" key="1">
    <source>
        <dbReference type="SAM" id="MobiDB-lite"/>
    </source>
</evidence>
<keyword evidence="2" id="KW-0472">Membrane</keyword>
<feature type="compositionally biased region" description="Low complexity" evidence="1">
    <location>
        <begin position="41"/>
        <end position="65"/>
    </location>
</feature>
<proteinExistence type="predicted"/>
<name>A0A1G6I343_9ACTN</name>
<dbReference type="Gene3D" id="3.30.70.2390">
    <property type="match status" value="1"/>
</dbReference>
<gene>
    <name evidence="4" type="ORF">SAMN05421872_10117</name>
</gene>